<keyword evidence="7 9" id="KW-0472">Membrane</keyword>
<organism evidence="10 11">
    <name type="scientific">Actinomadura physcomitrii</name>
    <dbReference type="NCBI Taxonomy" id="2650748"/>
    <lineage>
        <taxon>Bacteria</taxon>
        <taxon>Bacillati</taxon>
        <taxon>Actinomycetota</taxon>
        <taxon>Actinomycetes</taxon>
        <taxon>Streptosporangiales</taxon>
        <taxon>Thermomonosporaceae</taxon>
        <taxon>Actinomadura</taxon>
    </lineage>
</organism>
<evidence type="ECO:0000256" key="4">
    <source>
        <dbReference type="ARBA" id="ARBA00022692"/>
    </source>
</evidence>
<evidence type="ECO:0000256" key="2">
    <source>
        <dbReference type="ARBA" id="ARBA00022448"/>
    </source>
</evidence>
<dbReference type="GO" id="GO:0022857">
    <property type="term" value="F:transmembrane transporter activity"/>
    <property type="evidence" value="ECO:0007669"/>
    <property type="project" value="InterPro"/>
</dbReference>
<comment type="subcellular location">
    <subcellularLocation>
        <location evidence="1">Cell membrane</location>
        <topology evidence="1">Multi-pass membrane protein</topology>
    </subcellularLocation>
</comment>
<evidence type="ECO:0000256" key="6">
    <source>
        <dbReference type="ARBA" id="ARBA00022989"/>
    </source>
</evidence>
<dbReference type="RefSeq" id="WP_151596657.1">
    <property type="nucleotide sequence ID" value="NZ_WBMS02000024.1"/>
</dbReference>
<name>A0A6I4MJH0_9ACTN</name>
<evidence type="ECO:0008006" key="12">
    <source>
        <dbReference type="Google" id="ProtNLM"/>
    </source>
</evidence>
<keyword evidence="2" id="KW-0813">Transport</keyword>
<keyword evidence="3" id="KW-1003">Cell membrane</keyword>
<dbReference type="Pfam" id="PF02653">
    <property type="entry name" value="BPD_transp_2"/>
    <property type="match status" value="1"/>
</dbReference>
<dbReference type="GO" id="GO:0005886">
    <property type="term" value="C:plasma membrane"/>
    <property type="evidence" value="ECO:0007669"/>
    <property type="project" value="UniProtKB-SubCell"/>
</dbReference>
<dbReference type="EMBL" id="WBMS02000024">
    <property type="protein sequence ID" value="MWA04137.1"/>
    <property type="molecule type" value="Genomic_DNA"/>
</dbReference>
<evidence type="ECO:0000256" key="7">
    <source>
        <dbReference type="ARBA" id="ARBA00023136"/>
    </source>
</evidence>
<evidence type="ECO:0000313" key="11">
    <source>
        <dbReference type="Proteomes" id="UP000462055"/>
    </source>
</evidence>
<dbReference type="PANTHER" id="PTHR11795:SF447">
    <property type="entry name" value="ABC TRANSPORTER PERMEASE PROTEIN"/>
    <property type="match status" value="1"/>
</dbReference>
<feature type="transmembrane region" description="Helical" evidence="9">
    <location>
        <begin position="12"/>
        <end position="33"/>
    </location>
</feature>
<feature type="transmembrane region" description="Helical" evidence="9">
    <location>
        <begin position="231"/>
        <end position="248"/>
    </location>
</feature>
<reference evidence="10" key="1">
    <citation type="submission" date="2019-12" db="EMBL/GenBank/DDBJ databases">
        <title>Actinomadura physcomitrii sp. nov., a novel actinomycete isolated from moss [Physcomitrium sphaericum (Ludw) Fuernr].</title>
        <authorList>
            <person name="Zhuang X."/>
        </authorList>
    </citation>
    <scope>NUCLEOTIDE SEQUENCE [LARGE SCALE GENOMIC DNA]</scope>
    <source>
        <strain evidence="10">LD22</strain>
    </source>
</reference>
<evidence type="ECO:0000256" key="9">
    <source>
        <dbReference type="SAM" id="Phobius"/>
    </source>
</evidence>
<gene>
    <name evidence="10" type="ORF">F8568_027900</name>
</gene>
<sequence length="283" mass="30120">MTVLISMVNASATTLLVVMGLAIVLGLMHIVNLAQTGFMAVGVYTGLEIGPRLGFWTGALAAAVLAGLIGAAAETLLLRRVRERMLETMLATWGLSLILTQLITLRYGPDSRVMATPLHGSFHLFGTTWQKYRVLLVVAAILLVVAMWALTRFTRVGLRVRMCMADPDLAEDSGINTLLVRQATFVLGCALAGFVGVLLGPISGIDPNFAGNLLIPAFLAVMMSGRTLHGLVISGIALAVVQVGFAYWSKPAYATVAVIAVAVVVLGVLPDGIDLRRFRRAHV</sequence>
<accession>A0A6I4MJH0</accession>
<dbReference type="Proteomes" id="UP000462055">
    <property type="component" value="Unassembled WGS sequence"/>
</dbReference>
<keyword evidence="6 9" id="KW-1133">Transmembrane helix</keyword>
<dbReference type="InterPro" id="IPR001851">
    <property type="entry name" value="ABC_transp_permease"/>
</dbReference>
<dbReference type="GO" id="GO:0006865">
    <property type="term" value="P:amino acid transport"/>
    <property type="evidence" value="ECO:0007669"/>
    <property type="project" value="UniProtKB-KW"/>
</dbReference>
<comment type="similarity">
    <text evidence="8">Belongs to the binding-protein-dependent transport system permease family. LivHM subfamily.</text>
</comment>
<evidence type="ECO:0000256" key="3">
    <source>
        <dbReference type="ARBA" id="ARBA00022475"/>
    </source>
</evidence>
<dbReference type="InterPro" id="IPR052157">
    <property type="entry name" value="BCAA_transport_permease"/>
</dbReference>
<feature type="transmembrane region" description="Helical" evidence="9">
    <location>
        <begin position="254"/>
        <end position="273"/>
    </location>
</feature>
<keyword evidence="4 9" id="KW-0812">Transmembrane</keyword>
<dbReference type="PANTHER" id="PTHR11795">
    <property type="entry name" value="BRANCHED-CHAIN AMINO ACID TRANSPORT SYSTEM PERMEASE PROTEIN LIVH"/>
    <property type="match status" value="1"/>
</dbReference>
<dbReference type="AlphaFoldDB" id="A0A6I4MJH0"/>
<evidence type="ECO:0000256" key="5">
    <source>
        <dbReference type="ARBA" id="ARBA00022970"/>
    </source>
</evidence>
<protein>
    <recommendedName>
        <fullName evidence="12">Branched-chain amino acid ABC transporter permease</fullName>
    </recommendedName>
</protein>
<dbReference type="CDD" id="cd06582">
    <property type="entry name" value="TM_PBP1_LivH_like"/>
    <property type="match status" value="1"/>
</dbReference>
<evidence type="ECO:0000313" key="10">
    <source>
        <dbReference type="EMBL" id="MWA04137.1"/>
    </source>
</evidence>
<evidence type="ECO:0000256" key="8">
    <source>
        <dbReference type="ARBA" id="ARBA00037998"/>
    </source>
</evidence>
<feature type="transmembrane region" description="Helical" evidence="9">
    <location>
        <begin position="53"/>
        <end position="78"/>
    </location>
</feature>
<keyword evidence="5" id="KW-0029">Amino-acid transport</keyword>
<evidence type="ECO:0000256" key="1">
    <source>
        <dbReference type="ARBA" id="ARBA00004651"/>
    </source>
</evidence>
<comment type="caution">
    <text evidence="10">The sequence shown here is derived from an EMBL/GenBank/DDBJ whole genome shotgun (WGS) entry which is preliminary data.</text>
</comment>
<keyword evidence="11" id="KW-1185">Reference proteome</keyword>
<proteinExistence type="inferred from homology"/>
<feature type="transmembrane region" description="Helical" evidence="9">
    <location>
        <begin position="132"/>
        <end position="151"/>
    </location>
</feature>
<feature type="transmembrane region" description="Helical" evidence="9">
    <location>
        <begin position="183"/>
        <end position="202"/>
    </location>
</feature>
<feature type="transmembrane region" description="Helical" evidence="9">
    <location>
        <begin position="90"/>
        <end position="108"/>
    </location>
</feature>